<protein>
    <recommendedName>
        <fullName evidence="5">Rho termination factor N-terminal domain-containing protein</fullName>
    </recommendedName>
</protein>
<evidence type="ECO:0000313" key="4">
    <source>
        <dbReference type="Proteomes" id="UP001603857"/>
    </source>
</evidence>
<name>A0ABD1LB72_9FABA</name>
<dbReference type="Proteomes" id="UP001603857">
    <property type="component" value="Unassembled WGS sequence"/>
</dbReference>
<evidence type="ECO:0008006" key="5">
    <source>
        <dbReference type="Google" id="ProtNLM"/>
    </source>
</evidence>
<evidence type="ECO:0000256" key="2">
    <source>
        <dbReference type="SAM" id="MobiDB-lite"/>
    </source>
</evidence>
<feature type="compositionally biased region" description="Basic and acidic residues" evidence="2">
    <location>
        <begin position="424"/>
        <end position="443"/>
    </location>
</feature>
<reference evidence="3 4" key="1">
    <citation type="submission" date="2024-08" db="EMBL/GenBank/DDBJ databases">
        <title>Insights into the chromosomal genome structure of Flemingia macrophylla.</title>
        <authorList>
            <person name="Ding Y."/>
            <person name="Zhao Y."/>
            <person name="Bi W."/>
            <person name="Wu M."/>
            <person name="Zhao G."/>
            <person name="Gong Y."/>
            <person name="Li W."/>
            <person name="Zhang P."/>
        </authorList>
    </citation>
    <scope>NUCLEOTIDE SEQUENCE [LARGE SCALE GENOMIC DNA]</scope>
    <source>
        <strain evidence="3">DYQJB</strain>
        <tissue evidence="3">Leaf</tissue>
    </source>
</reference>
<comment type="caution">
    <text evidence="3">The sequence shown here is derived from an EMBL/GenBank/DDBJ whole genome shotgun (WGS) entry which is preliminary data.</text>
</comment>
<sequence length="768" mass="85813">MEKMGNKMELPELQCSTHQKKRRSACDTCSTSLFRVPTLNIPVKSGPTWARGPRGCGKLPGCPRSFAAFIFTLQPFSLHSRRDTLSSSSLSPFSREALNLATSRNPRARSHFAGSLSFPGEVKTLFLVAFRTLFGYSYLQFMAWDLWSSSYGQVASGISNSSQHTECDFYIGCGRDVIEEDALNEKSCVQVLRILITKADTEIEELERDLLLLQNELACTEHEKWPDICCGALTERINLLDVAVSTLKNDCVDDAEMQQLLHGEPAETLNEIVKALQRDHCRYILAQQYLDMDILSSIVNVTEHALDKDTSTGDCNIIIKEEEKGLNVTSESSGGLELLLELHENRSDNPEKIEELSEKCLARSPNLGDIICGPDHSDGMRLSETSDNKVTGNEVVRRSQLINTDTGQTLDFFSTKDNGNIPSEAKKENEHVKEKDVSSDDLRPAIGVKGRKEYLHSRLDTSQQRKSRKSNEDKKLRGFAPKTARRACRKESKVAPDEDSHSLNLPLQVVYPQKIADAERCSFKGSNGNNSGQVSNTTLIHAENSALVSLIGMQTKSALYTGLQLIDEEKQAQDLKSQIAANLSKSNTSFHSKLIAQEKKKLELEAFSSGEPHDSYTEVIPSTPTIVSTKRQRKRKPCTDVAILKESITRRAVEPDKHETEGRAIVLYDSKFSELQKKKRVSKLPITVDIQNSTLNLDNGSQVDLHTIKSHSLVDSHNETSPLLHNTHLNDMRLTDLRALAKEHNVTKYYNLRKEALVGQLSERLGRC</sequence>
<feature type="compositionally biased region" description="Basic and acidic residues" evidence="2">
    <location>
        <begin position="450"/>
        <end position="459"/>
    </location>
</feature>
<feature type="compositionally biased region" description="Basic and acidic residues" evidence="2">
    <location>
        <begin position="489"/>
        <end position="500"/>
    </location>
</feature>
<evidence type="ECO:0000256" key="1">
    <source>
        <dbReference type="SAM" id="Coils"/>
    </source>
</evidence>
<organism evidence="3 4">
    <name type="scientific">Flemingia macrophylla</name>
    <dbReference type="NCBI Taxonomy" id="520843"/>
    <lineage>
        <taxon>Eukaryota</taxon>
        <taxon>Viridiplantae</taxon>
        <taxon>Streptophyta</taxon>
        <taxon>Embryophyta</taxon>
        <taxon>Tracheophyta</taxon>
        <taxon>Spermatophyta</taxon>
        <taxon>Magnoliopsida</taxon>
        <taxon>eudicotyledons</taxon>
        <taxon>Gunneridae</taxon>
        <taxon>Pentapetalae</taxon>
        <taxon>rosids</taxon>
        <taxon>fabids</taxon>
        <taxon>Fabales</taxon>
        <taxon>Fabaceae</taxon>
        <taxon>Papilionoideae</taxon>
        <taxon>50 kb inversion clade</taxon>
        <taxon>NPAAA clade</taxon>
        <taxon>indigoferoid/millettioid clade</taxon>
        <taxon>Phaseoleae</taxon>
        <taxon>Flemingia</taxon>
    </lineage>
</organism>
<dbReference type="AlphaFoldDB" id="A0ABD1LB72"/>
<accession>A0ABD1LB72</accession>
<gene>
    <name evidence="3" type="ORF">Fmac_029690</name>
</gene>
<feature type="region of interest" description="Disordered" evidence="2">
    <location>
        <begin position="414"/>
        <end position="500"/>
    </location>
</feature>
<keyword evidence="4" id="KW-1185">Reference proteome</keyword>
<evidence type="ECO:0000313" key="3">
    <source>
        <dbReference type="EMBL" id="KAL2320721.1"/>
    </source>
</evidence>
<dbReference type="EMBL" id="JBGMDY010000010">
    <property type="protein sequence ID" value="KAL2320721.1"/>
    <property type="molecule type" value="Genomic_DNA"/>
</dbReference>
<proteinExistence type="predicted"/>
<feature type="coiled-coil region" evidence="1">
    <location>
        <begin position="189"/>
        <end position="223"/>
    </location>
</feature>
<keyword evidence="1" id="KW-0175">Coiled coil</keyword>